<dbReference type="PANTHER" id="PTHR35889">
    <property type="entry name" value="CYCLOINULO-OLIGOSACCHARIDE FRUCTANOTRANSFERASE-RELATED"/>
    <property type="match status" value="1"/>
</dbReference>
<keyword evidence="6" id="KW-1185">Reference proteome</keyword>
<evidence type="ECO:0000256" key="1">
    <source>
        <dbReference type="SAM" id="SignalP"/>
    </source>
</evidence>
<evidence type="ECO:0000313" key="6">
    <source>
        <dbReference type="Proteomes" id="UP000316304"/>
    </source>
</evidence>
<accession>A0A5C6CJS3</accession>
<sequence precursor="true">MNMIHTTKIFFVLLLLASVADPAWAEEPAIVVELDFGSEASSLYQSHGAVRHDQRGPRPPLYPDVQSNNTAIRLGDAGGHLSIDDPVAPSPFDFTNGDAITLEAWVKFETPAHRHPINIIGKGRTGNPGVAKDNQNWALRVEKVGDQMHVGFLFATELTSTADHWHRWTSKDSFKANLNWHHIAVTYRFGEPDSIRGWIDGQPSDGAWTLGGKTTEPPIVDDDQIWIGSGNHGSRYVGLLDNVIVSRGLASDKTMASRYRRVGEARPPQLEAETMPEMGEIPPGRVLVTVGEGLASEKRWIHDDEVWPRESLRWLSDSFLIERLPIRYDDWGIRDAWQEPVLLRMAADVELTPGKHRLLMRARGMGRLWVDGKLIARTTPVTRSSPNGEQPVTPVATPPLPGMRPHGYHQQEVFADLDIPDAADISDAVSTGSNVHRVVLELAVGGKSQRTEPGETCIAVQTEGRESYDLLTPVGATVVPMTDQAVEDALATTEQRMRALDDKSRRFAAASQDAYWEKRHAIASQWVAEHLASTIPSPRTDAVAGDGQGHPVDAWIHDKIATAVEAAANSDGKVSKQFYGHVLPILRDHCFRCHGEKDKGGLKLNSRDAALQAGESEQPAVVPGDPEASELISQLRSGAMPPTDTGLSEDQISILEQWIRDGAAWPAPPVDQHRIEPAPMLSDASFLRRVYLDTVGVPPTLAEAQRFLDDSRPDKRERLIDAMLDDPRVADHWISFWQDRLAENPTLLNQSMGSTGPFRWFLYDSLRDHKPVDRMITELIMMRGSADTGGSAGFSMSGESDAPFAEKANILAAAFLGVDLQCARCHDSPYHSTLQRDLYSLAAMLERKSVKVPASSRVPDAFFEKKGRESLIRVTLKPNESIPPAWPLSDLIELGAEDQMQSQVIDADDSRERLAMLITAPQNRRFGQVMVNHVWKRLMGAGLVEPVNDWEGQTPSHPELLDWMVQEWITHGYDLRVVMRRIMTSDAYQREALGQNLGAAAEQRFFSSPDRRRLTAEQIVDSLHVATGNEMDVEELTFVHDGQRPIGQRQSLGVPTRAWMFASLNNERDRPSLSLPRARVVADVLQAFGWNGSRQKPICVRDTEPNVLQPGVLANGSLSMTLTRASLGSELSNVAIEATSPESLVDQWFLRILCRPPSERERQVFTTALGDGFEKRLLPESQVQYPEPLPPLPLVTWFNHLQSETDTIQKTLERRVSLGPPVDPRLDPRWRTVYEDFIWSLINHREFAWVP</sequence>
<dbReference type="SUPFAM" id="SSF49899">
    <property type="entry name" value="Concanavalin A-like lectins/glucanases"/>
    <property type="match status" value="1"/>
</dbReference>
<dbReference type="Pfam" id="PF07635">
    <property type="entry name" value="PSCyt1"/>
    <property type="match status" value="1"/>
</dbReference>
<dbReference type="InterPro" id="IPR011429">
    <property type="entry name" value="Cyt_c_Planctomycete-type"/>
</dbReference>
<dbReference type="EMBL" id="SJPT01000003">
    <property type="protein sequence ID" value="TWU24355.1"/>
    <property type="molecule type" value="Genomic_DNA"/>
</dbReference>
<feature type="signal peptide" evidence="1">
    <location>
        <begin position="1"/>
        <end position="25"/>
    </location>
</feature>
<dbReference type="Proteomes" id="UP000316304">
    <property type="component" value="Unassembled WGS sequence"/>
</dbReference>
<dbReference type="InterPro" id="IPR022655">
    <property type="entry name" value="DUF1553"/>
</dbReference>
<evidence type="ECO:0000259" key="4">
    <source>
        <dbReference type="Pfam" id="PF07635"/>
    </source>
</evidence>
<comment type="caution">
    <text evidence="5">The sequence shown here is derived from an EMBL/GenBank/DDBJ whole genome shotgun (WGS) entry which is preliminary data.</text>
</comment>
<dbReference type="PANTHER" id="PTHR35889:SF3">
    <property type="entry name" value="F-BOX DOMAIN-CONTAINING PROTEIN"/>
    <property type="match status" value="1"/>
</dbReference>
<evidence type="ECO:0000259" key="3">
    <source>
        <dbReference type="Pfam" id="PF07587"/>
    </source>
</evidence>
<proteinExistence type="predicted"/>
<dbReference type="GO" id="GO:0009055">
    <property type="term" value="F:electron transfer activity"/>
    <property type="evidence" value="ECO:0007669"/>
    <property type="project" value="InterPro"/>
</dbReference>
<feature type="domain" description="Cytochrome C Planctomycete-type" evidence="4">
    <location>
        <begin position="590"/>
        <end position="644"/>
    </location>
</feature>
<dbReference type="InterPro" id="IPR013320">
    <property type="entry name" value="ConA-like_dom_sf"/>
</dbReference>
<feature type="domain" description="DUF1553" evidence="3">
    <location>
        <begin position="911"/>
        <end position="1167"/>
    </location>
</feature>
<dbReference type="Pfam" id="PF07587">
    <property type="entry name" value="PSD1"/>
    <property type="match status" value="1"/>
</dbReference>
<evidence type="ECO:0000313" key="5">
    <source>
        <dbReference type="EMBL" id="TWU24355.1"/>
    </source>
</evidence>
<protein>
    <submittedName>
        <fullName evidence="5">Planctomycete cytochrome C</fullName>
    </submittedName>
</protein>
<dbReference type="SUPFAM" id="SSF46626">
    <property type="entry name" value="Cytochrome c"/>
    <property type="match status" value="1"/>
</dbReference>
<gene>
    <name evidence="5" type="ORF">Pla52o_22820</name>
</gene>
<feature type="domain" description="DUF1549" evidence="2">
    <location>
        <begin position="671"/>
        <end position="847"/>
    </location>
</feature>
<dbReference type="InterPro" id="IPR036909">
    <property type="entry name" value="Cyt_c-like_dom_sf"/>
</dbReference>
<keyword evidence="1" id="KW-0732">Signal</keyword>
<name>A0A5C6CJS3_9BACT</name>
<dbReference type="Pfam" id="PF07583">
    <property type="entry name" value="PSCyt2"/>
    <property type="match status" value="1"/>
</dbReference>
<feature type="chain" id="PRO_5022856074" evidence="1">
    <location>
        <begin position="26"/>
        <end position="1251"/>
    </location>
</feature>
<dbReference type="RefSeq" id="WP_231612241.1">
    <property type="nucleotide sequence ID" value="NZ_SJPT01000003.1"/>
</dbReference>
<dbReference type="Pfam" id="PF13385">
    <property type="entry name" value="Laminin_G_3"/>
    <property type="match status" value="1"/>
</dbReference>
<dbReference type="InterPro" id="IPR011444">
    <property type="entry name" value="DUF1549"/>
</dbReference>
<dbReference type="GO" id="GO:0020037">
    <property type="term" value="F:heme binding"/>
    <property type="evidence" value="ECO:0007669"/>
    <property type="project" value="InterPro"/>
</dbReference>
<dbReference type="Gene3D" id="1.10.760.10">
    <property type="entry name" value="Cytochrome c-like domain"/>
    <property type="match status" value="1"/>
</dbReference>
<reference evidence="5 6" key="1">
    <citation type="submission" date="2019-02" db="EMBL/GenBank/DDBJ databases">
        <title>Deep-cultivation of Planctomycetes and their phenomic and genomic characterization uncovers novel biology.</title>
        <authorList>
            <person name="Wiegand S."/>
            <person name="Jogler M."/>
            <person name="Boedeker C."/>
            <person name="Pinto D."/>
            <person name="Vollmers J."/>
            <person name="Rivas-Marin E."/>
            <person name="Kohn T."/>
            <person name="Peeters S.H."/>
            <person name="Heuer A."/>
            <person name="Rast P."/>
            <person name="Oberbeckmann S."/>
            <person name="Bunk B."/>
            <person name="Jeske O."/>
            <person name="Meyerdierks A."/>
            <person name="Storesund J.E."/>
            <person name="Kallscheuer N."/>
            <person name="Luecker S."/>
            <person name="Lage O.M."/>
            <person name="Pohl T."/>
            <person name="Merkel B.J."/>
            <person name="Hornburger P."/>
            <person name="Mueller R.-W."/>
            <person name="Bruemmer F."/>
            <person name="Labrenz M."/>
            <person name="Spormann A.M."/>
            <person name="Op Den Camp H."/>
            <person name="Overmann J."/>
            <person name="Amann R."/>
            <person name="Jetten M.S.M."/>
            <person name="Mascher T."/>
            <person name="Medema M.H."/>
            <person name="Devos D.P."/>
            <person name="Kaster A.-K."/>
            <person name="Ovreas L."/>
            <person name="Rohde M."/>
            <person name="Galperin M.Y."/>
            <person name="Jogler C."/>
        </authorList>
    </citation>
    <scope>NUCLEOTIDE SEQUENCE [LARGE SCALE GENOMIC DNA]</scope>
    <source>
        <strain evidence="5 6">Pla52o</strain>
    </source>
</reference>
<dbReference type="AlphaFoldDB" id="A0A5C6CJS3"/>
<organism evidence="5 6">
    <name type="scientific">Novipirellula galeiformis</name>
    <dbReference type="NCBI Taxonomy" id="2528004"/>
    <lineage>
        <taxon>Bacteria</taxon>
        <taxon>Pseudomonadati</taxon>
        <taxon>Planctomycetota</taxon>
        <taxon>Planctomycetia</taxon>
        <taxon>Pirellulales</taxon>
        <taxon>Pirellulaceae</taxon>
        <taxon>Novipirellula</taxon>
    </lineage>
</organism>
<dbReference type="Gene3D" id="2.60.120.200">
    <property type="match status" value="1"/>
</dbReference>
<evidence type="ECO:0000259" key="2">
    <source>
        <dbReference type="Pfam" id="PF07583"/>
    </source>
</evidence>